<evidence type="ECO:0000256" key="2">
    <source>
        <dbReference type="SAM" id="SignalP"/>
    </source>
</evidence>
<dbReference type="Proteomes" id="UP000197334">
    <property type="component" value="Unassembled WGS sequence"/>
</dbReference>
<evidence type="ECO:0000313" key="4">
    <source>
        <dbReference type="Proteomes" id="UP000197334"/>
    </source>
</evidence>
<reference evidence="3 4" key="1">
    <citation type="submission" date="2014-08" db="EMBL/GenBank/DDBJ databases">
        <title>Draft genome sequence of a novel L-asparaginase producing marine bacterium, Halomonas campaniensis.</title>
        <authorList>
            <person name="Sundarakrishnan B."/>
            <person name="Moushumi Priya A."/>
            <person name="Raman G."/>
            <person name="Sakthivel N."/>
            <person name="Park S."/>
            <person name="Jayachandran S."/>
        </authorList>
    </citation>
    <scope>NUCLEOTIDE SEQUENCE [LARGE SCALE GENOMIC DNA]</scope>
    <source>
        <strain evidence="3 4">SK03</strain>
    </source>
</reference>
<name>A0A246S3Y6_9GAMM</name>
<comment type="caution">
    <text evidence="3">The sequence shown here is derived from an EMBL/GenBank/DDBJ whole genome shotgun (WGS) entry which is preliminary data.</text>
</comment>
<dbReference type="OrthoDB" id="9794826at2"/>
<evidence type="ECO:0000313" key="3">
    <source>
        <dbReference type="EMBL" id="OWV31177.1"/>
    </source>
</evidence>
<dbReference type="InterPro" id="IPR018389">
    <property type="entry name" value="DctP_fam"/>
</dbReference>
<keyword evidence="4" id="KW-1185">Reference proteome</keyword>
<feature type="chain" id="PRO_5012715728" description="C4-dicarboxylate ABC transporter" evidence="2">
    <location>
        <begin position="24"/>
        <end position="329"/>
    </location>
</feature>
<gene>
    <name evidence="3" type="ORF">JI62_02810</name>
</gene>
<accession>A0A246S3Y6</accession>
<keyword evidence="1 2" id="KW-0732">Signal</keyword>
<evidence type="ECO:0000256" key="1">
    <source>
        <dbReference type="ARBA" id="ARBA00022729"/>
    </source>
</evidence>
<dbReference type="Pfam" id="PF03480">
    <property type="entry name" value="DctP"/>
    <property type="match status" value="1"/>
</dbReference>
<dbReference type="InterPro" id="IPR038404">
    <property type="entry name" value="TRAP_DctP_sf"/>
</dbReference>
<organism evidence="3 4">
    <name type="scientific">Halomonas campaniensis</name>
    <dbReference type="NCBI Taxonomy" id="213554"/>
    <lineage>
        <taxon>Bacteria</taxon>
        <taxon>Pseudomonadati</taxon>
        <taxon>Pseudomonadota</taxon>
        <taxon>Gammaproteobacteria</taxon>
        <taxon>Oceanospirillales</taxon>
        <taxon>Halomonadaceae</taxon>
        <taxon>Halomonas</taxon>
    </lineage>
</organism>
<evidence type="ECO:0008006" key="5">
    <source>
        <dbReference type="Google" id="ProtNLM"/>
    </source>
</evidence>
<dbReference type="NCBIfam" id="NF037995">
    <property type="entry name" value="TRAP_S1"/>
    <property type="match status" value="1"/>
</dbReference>
<protein>
    <recommendedName>
        <fullName evidence="5">C4-dicarboxylate ABC transporter</fullName>
    </recommendedName>
</protein>
<dbReference type="PANTHER" id="PTHR33376">
    <property type="match status" value="1"/>
</dbReference>
<dbReference type="RefSeq" id="WP_088698723.1">
    <property type="nucleotide sequence ID" value="NZ_JPUA01000005.1"/>
</dbReference>
<feature type="signal peptide" evidence="2">
    <location>
        <begin position="1"/>
        <end position="23"/>
    </location>
</feature>
<proteinExistence type="predicted"/>
<dbReference type="AlphaFoldDB" id="A0A246S3Y6"/>
<dbReference type="GO" id="GO:0055085">
    <property type="term" value="P:transmembrane transport"/>
    <property type="evidence" value="ECO:0007669"/>
    <property type="project" value="InterPro"/>
</dbReference>
<dbReference type="Gene3D" id="3.40.190.170">
    <property type="entry name" value="Bacterial extracellular solute-binding protein, family 7"/>
    <property type="match status" value="1"/>
</dbReference>
<dbReference type="EMBL" id="JPUA01000005">
    <property type="protein sequence ID" value="OWV31177.1"/>
    <property type="molecule type" value="Genomic_DNA"/>
</dbReference>
<dbReference type="PANTHER" id="PTHR33376:SF5">
    <property type="entry name" value="EXTRACYTOPLASMIC SOLUTE RECEPTOR PROTEIN"/>
    <property type="match status" value="1"/>
</dbReference>
<sequence>MKTTLKTLVAAVAITSSLNIASAADYTMRLAHQLPGSHHVAQAIEAFADEVESESDGRIEVEVFGGAQLYEPTEFHAAVARGHIEAASIVNLLWGGTIPEMQVFNIPYLMTSSHQLEQFPASEAAEMLNNKMASKGVKNLAWLLDANNAVFTSSDNPLIAPEDFQGIKIRGLSRVFDAGLIAMGASPATMPGSEVYQGLQTGVIDAAVTSADAVYSRRYFEVQDYAVASNLITVYQNIIVNPQWWSTLPEDLQSLVESAASNAAGVLLPKTDEIDPAGIAKLKENNMQVTLLSDDQVEALSTAMQPAVEEAFIESTDDGEKLIELIKQL</sequence>